<accession>A0A7W8DQX4</accession>
<dbReference type="PANTHER" id="PTHR43861">
    <property type="entry name" value="TRANS-ACONITATE 2-METHYLTRANSFERASE-RELATED"/>
    <property type="match status" value="1"/>
</dbReference>
<dbReference type="GO" id="GO:0008168">
    <property type="term" value="F:methyltransferase activity"/>
    <property type="evidence" value="ECO:0007669"/>
    <property type="project" value="UniProtKB-KW"/>
</dbReference>
<evidence type="ECO:0000259" key="3">
    <source>
        <dbReference type="Pfam" id="PF13649"/>
    </source>
</evidence>
<sequence length="255" mass="27409">MNTLSVSDFYLPPASASAADLPARRSAGTHASFALPLMRPGMRLLDCGCGHGSITLGLAERVRPGGIIGIDVQGDSLAQANEKAAERGLNAAFLQANLYELSFGAAEFDGVFSHALFEHLAHPLVALRELRRVMKPGAFIALRSLDWGGFVLEPWDETVAAALETCKQMQAQKGGDIHAGRKLPAWLRAAGFHHVTPSASYEIHPSTTLIAGDLAQQLEQGGHTEAAQNMCQWATQRGALVAQSWFEAVGWKPWM</sequence>
<dbReference type="CDD" id="cd02440">
    <property type="entry name" value="AdoMet_MTases"/>
    <property type="match status" value="1"/>
</dbReference>
<comment type="caution">
    <text evidence="4">The sequence shown here is derived from an EMBL/GenBank/DDBJ whole genome shotgun (WGS) entry which is preliminary data.</text>
</comment>
<dbReference type="Pfam" id="PF13649">
    <property type="entry name" value="Methyltransf_25"/>
    <property type="match status" value="1"/>
</dbReference>
<keyword evidence="2" id="KW-0808">Transferase</keyword>
<dbReference type="SUPFAM" id="SSF53335">
    <property type="entry name" value="S-adenosyl-L-methionine-dependent methyltransferases"/>
    <property type="match status" value="1"/>
</dbReference>
<dbReference type="Gene3D" id="3.40.50.150">
    <property type="entry name" value="Vaccinia Virus protein VP39"/>
    <property type="match status" value="1"/>
</dbReference>
<reference evidence="4 5" key="1">
    <citation type="submission" date="2020-08" db="EMBL/GenBank/DDBJ databases">
        <title>Genomic Encyclopedia of Type Strains, Phase IV (KMG-IV): sequencing the most valuable type-strain genomes for metagenomic binning, comparative biology and taxonomic classification.</title>
        <authorList>
            <person name="Goeker M."/>
        </authorList>
    </citation>
    <scope>NUCLEOTIDE SEQUENCE [LARGE SCALE GENOMIC DNA]</scope>
    <source>
        <strain evidence="4 5">DSM 12251</strain>
    </source>
</reference>
<dbReference type="Proteomes" id="UP000534294">
    <property type="component" value="Unassembled WGS sequence"/>
</dbReference>
<protein>
    <submittedName>
        <fullName evidence="4">Ubiquinone/menaquinone biosynthesis C-methylase UbiE</fullName>
    </submittedName>
</protein>
<dbReference type="RefSeq" id="WP_184210009.1">
    <property type="nucleotide sequence ID" value="NZ_JACHIF010000006.1"/>
</dbReference>
<dbReference type="GO" id="GO:0032259">
    <property type="term" value="P:methylation"/>
    <property type="evidence" value="ECO:0007669"/>
    <property type="project" value="UniProtKB-KW"/>
</dbReference>
<keyword evidence="4" id="KW-0830">Ubiquinone</keyword>
<organism evidence="4 5">
    <name type="scientific">Prosthecobacter dejongeii</name>
    <dbReference type="NCBI Taxonomy" id="48465"/>
    <lineage>
        <taxon>Bacteria</taxon>
        <taxon>Pseudomonadati</taxon>
        <taxon>Verrucomicrobiota</taxon>
        <taxon>Verrucomicrobiia</taxon>
        <taxon>Verrucomicrobiales</taxon>
        <taxon>Verrucomicrobiaceae</taxon>
        <taxon>Prosthecobacter</taxon>
    </lineage>
</organism>
<evidence type="ECO:0000313" key="4">
    <source>
        <dbReference type="EMBL" id="MBB5038837.1"/>
    </source>
</evidence>
<dbReference type="InterPro" id="IPR029063">
    <property type="entry name" value="SAM-dependent_MTases_sf"/>
</dbReference>
<evidence type="ECO:0000256" key="1">
    <source>
        <dbReference type="ARBA" id="ARBA00022603"/>
    </source>
</evidence>
<keyword evidence="5" id="KW-1185">Reference proteome</keyword>
<name>A0A7W8DQX4_9BACT</name>
<feature type="domain" description="Methyltransferase" evidence="3">
    <location>
        <begin position="45"/>
        <end position="137"/>
    </location>
</feature>
<evidence type="ECO:0000313" key="5">
    <source>
        <dbReference type="Proteomes" id="UP000534294"/>
    </source>
</evidence>
<gene>
    <name evidence="4" type="ORF">HNQ64_003102</name>
</gene>
<dbReference type="PANTHER" id="PTHR43861:SF1">
    <property type="entry name" value="TRANS-ACONITATE 2-METHYLTRANSFERASE"/>
    <property type="match status" value="1"/>
</dbReference>
<dbReference type="InterPro" id="IPR041698">
    <property type="entry name" value="Methyltransf_25"/>
</dbReference>
<proteinExistence type="predicted"/>
<dbReference type="AlphaFoldDB" id="A0A7W8DQX4"/>
<keyword evidence="1 4" id="KW-0489">Methyltransferase</keyword>
<evidence type="ECO:0000256" key="2">
    <source>
        <dbReference type="ARBA" id="ARBA00022679"/>
    </source>
</evidence>
<dbReference type="EMBL" id="JACHIF010000006">
    <property type="protein sequence ID" value="MBB5038837.1"/>
    <property type="molecule type" value="Genomic_DNA"/>
</dbReference>